<evidence type="ECO:0000313" key="2">
    <source>
        <dbReference type="EMBL" id="ALP42273.1"/>
    </source>
</evidence>
<name>A0A0S2SKL9_9GAMM</name>
<proteinExistence type="predicted"/>
<accession>A0A0S2SKL9</accession>
<gene>
    <name evidence="2" type="ORF">WL1483_2854</name>
</gene>
<evidence type="ECO:0000256" key="1">
    <source>
        <dbReference type="SAM" id="Phobius"/>
    </source>
</evidence>
<dbReference type="RefSeq" id="WP_060585663.1">
    <property type="nucleotide sequence ID" value="NZ_CP013067.1"/>
</dbReference>
<evidence type="ECO:0000313" key="3">
    <source>
        <dbReference type="Proteomes" id="UP000058114"/>
    </source>
</evidence>
<reference evidence="3" key="1">
    <citation type="submission" date="2015-10" db="EMBL/GenBank/DDBJ databases">
        <title>Complete Genome Sequence of Aeromonas schubertii strain WL1483.</title>
        <authorList>
            <person name="Liu L."/>
        </authorList>
    </citation>
    <scope>NUCLEOTIDE SEQUENCE [LARGE SCALE GENOMIC DNA]</scope>
    <source>
        <strain evidence="3">WL1483</strain>
    </source>
</reference>
<feature type="transmembrane region" description="Helical" evidence="1">
    <location>
        <begin position="30"/>
        <end position="52"/>
    </location>
</feature>
<organism evidence="2 3">
    <name type="scientific">Aeromonas schubertii</name>
    <dbReference type="NCBI Taxonomy" id="652"/>
    <lineage>
        <taxon>Bacteria</taxon>
        <taxon>Pseudomonadati</taxon>
        <taxon>Pseudomonadota</taxon>
        <taxon>Gammaproteobacteria</taxon>
        <taxon>Aeromonadales</taxon>
        <taxon>Aeromonadaceae</taxon>
        <taxon>Aeromonas</taxon>
    </lineage>
</organism>
<dbReference type="Proteomes" id="UP000058114">
    <property type="component" value="Chromosome"/>
</dbReference>
<dbReference type="KEGG" id="asr:WL1483_2854"/>
<keyword evidence="1" id="KW-0472">Membrane</keyword>
<keyword evidence="1" id="KW-0812">Transmembrane</keyword>
<protein>
    <submittedName>
        <fullName evidence="2">Uncharacterized protein</fullName>
    </submittedName>
</protein>
<dbReference type="PATRIC" id="fig|652.5.peg.1891"/>
<reference evidence="2 3" key="2">
    <citation type="journal article" date="2016" name="Genome Announc.">
        <title>Complete Genome Sequence of the Highly Virulent Aeromonas schubertii Strain WL1483, Isolated from Diseased Snakehead Fish (Channa argus) in China.</title>
        <authorList>
            <person name="Liu L."/>
            <person name="Li N."/>
            <person name="Zhang D."/>
            <person name="Fu X."/>
            <person name="Shi C."/>
            <person name="Lin Q."/>
            <person name="Hao G."/>
        </authorList>
    </citation>
    <scope>NUCLEOTIDE SEQUENCE [LARGE SCALE GENOMIC DNA]</scope>
    <source>
        <strain evidence="2 3">WL1483</strain>
    </source>
</reference>
<dbReference type="AlphaFoldDB" id="A0A0S2SKL9"/>
<dbReference type="EMBL" id="CP013067">
    <property type="protein sequence ID" value="ALP42273.1"/>
    <property type="molecule type" value="Genomic_DNA"/>
</dbReference>
<sequence>MTKNILSRDTGSLTTPVELNLNELYHPPKATLTAAGIFSAMAPLFGFGWAALTQDPESRLRAEIRRRIRKERTDLANLTLMLQLAALCDCHHLRITLPMEPDEALCQGLSTRLPQWQISVEERVLVARNQPPASP</sequence>
<keyword evidence="1" id="KW-1133">Transmembrane helix</keyword>